<gene>
    <name evidence="1" type="ORF">IQ17_06525</name>
</gene>
<sequence length="62" mass="7034">MWAHIHVGAWLVTEEPICTQASKAAAELCQTIWRAVKRRVLNGIDPEHPQNRERNGVIELSC</sequence>
<accession>A0A562KKF8</accession>
<reference evidence="1 2" key="1">
    <citation type="journal article" date="2015" name="Stand. Genomic Sci.">
        <title>Genomic Encyclopedia of Bacterial and Archaeal Type Strains, Phase III: the genomes of soil and plant-associated and newly described type strains.</title>
        <authorList>
            <person name="Whitman W.B."/>
            <person name="Woyke T."/>
            <person name="Klenk H.P."/>
            <person name="Zhou Y."/>
            <person name="Lilburn T.G."/>
            <person name="Beck B.J."/>
            <person name="De Vos P."/>
            <person name="Vandamme P."/>
            <person name="Eisen J.A."/>
            <person name="Garrity G."/>
            <person name="Hugenholtz P."/>
            <person name="Kyrpides N.C."/>
        </authorList>
    </citation>
    <scope>NUCLEOTIDE SEQUENCE [LARGE SCALE GENOMIC DNA]</scope>
    <source>
        <strain evidence="1 2">CGMCC 1.10947</strain>
    </source>
</reference>
<proteinExistence type="predicted"/>
<dbReference type="AlphaFoldDB" id="A0A562KKF8"/>
<dbReference type="EMBL" id="VLKL01000030">
    <property type="protein sequence ID" value="TWH95745.1"/>
    <property type="molecule type" value="Genomic_DNA"/>
</dbReference>
<evidence type="ECO:0000313" key="2">
    <source>
        <dbReference type="Proteomes" id="UP000317176"/>
    </source>
</evidence>
<organism evidence="1 2">
    <name type="scientific">Bradyrhizobium daqingense</name>
    <dbReference type="NCBI Taxonomy" id="993502"/>
    <lineage>
        <taxon>Bacteria</taxon>
        <taxon>Pseudomonadati</taxon>
        <taxon>Pseudomonadota</taxon>
        <taxon>Alphaproteobacteria</taxon>
        <taxon>Hyphomicrobiales</taxon>
        <taxon>Nitrobacteraceae</taxon>
        <taxon>Bradyrhizobium</taxon>
    </lineage>
</organism>
<evidence type="ECO:0000313" key="1">
    <source>
        <dbReference type="EMBL" id="TWH95745.1"/>
    </source>
</evidence>
<comment type="caution">
    <text evidence="1">The sequence shown here is derived from an EMBL/GenBank/DDBJ whole genome shotgun (WGS) entry which is preliminary data.</text>
</comment>
<keyword evidence="2" id="KW-1185">Reference proteome</keyword>
<dbReference type="Proteomes" id="UP000317176">
    <property type="component" value="Unassembled WGS sequence"/>
</dbReference>
<name>A0A562KKF8_9BRAD</name>
<protein>
    <submittedName>
        <fullName evidence="1">Uncharacterized protein</fullName>
    </submittedName>
</protein>